<evidence type="ECO:0000256" key="3">
    <source>
        <dbReference type="ARBA" id="ARBA00010718"/>
    </source>
</evidence>
<evidence type="ECO:0000256" key="1">
    <source>
        <dbReference type="ARBA" id="ARBA00001947"/>
    </source>
</evidence>
<evidence type="ECO:0000256" key="6">
    <source>
        <dbReference type="ARBA" id="ARBA00022723"/>
    </source>
</evidence>
<sequence length="251" mass="26735">MQRRNLIRGFITLGACAICARAGFADEGVHWSYQGKGGPEHWGALDGANAACSAGAQQSPLNLTGAIKADIPQIGIDWKADGGTIVNNGHTIQINVPEGSTLTRGGRTYDLLQFHFHAPSEHLVEGKTFPMEVHFVHKNRESGGLGVLGVFLTPGAKNEALASLAAAFPAEADGEASVEDLDPNGLLPASLDYWSYEGSLTTPPCSEIVDWMVAREPLQVGAADIDKFTALYPMNARPVLAPNRRFILTTS</sequence>
<dbReference type="GO" id="GO:0008270">
    <property type="term" value="F:zinc ion binding"/>
    <property type="evidence" value="ECO:0007669"/>
    <property type="project" value="UniProtKB-UniRule"/>
</dbReference>
<evidence type="ECO:0000259" key="11">
    <source>
        <dbReference type="PROSITE" id="PS51144"/>
    </source>
</evidence>
<dbReference type="PANTHER" id="PTHR18952:SF265">
    <property type="entry name" value="CARBONIC ANHYDRASE"/>
    <property type="match status" value="1"/>
</dbReference>
<dbReference type="Pfam" id="PF00194">
    <property type="entry name" value="Carb_anhydrase"/>
    <property type="match status" value="1"/>
</dbReference>
<dbReference type="SUPFAM" id="SSF51069">
    <property type="entry name" value="Carbonic anhydrase"/>
    <property type="match status" value="1"/>
</dbReference>
<name>A0A271LDW7_9HYPH</name>
<dbReference type="InterPro" id="IPR001148">
    <property type="entry name" value="CA_dom"/>
</dbReference>
<evidence type="ECO:0000256" key="9">
    <source>
        <dbReference type="ARBA" id="ARBA00048348"/>
    </source>
</evidence>
<accession>A0A271LDW7</accession>
<organism evidence="12 13">
    <name type="scientific">Mesorhizobium temperatum</name>
    <dbReference type="NCBI Taxonomy" id="241416"/>
    <lineage>
        <taxon>Bacteria</taxon>
        <taxon>Pseudomonadati</taxon>
        <taxon>Pseudomonadota</taxon>
        <taxon>Alphaproteobacteria</taxon>
        <taxon>Hyphomicrobiales</taxon>
        <taxon>Phyllobacteriaceae</taxon>
        <taxon>Mesorhizobium</taxon>
    </lineage>
</organism>
<dbReference type="InterPro" id="IPR018338">
    <property type="entry name" value="Carbonic_anhydrase_a-class_CS"/>
</dbReference>
<evidence type="ECO:0000256" key="5">
    <source>
        <dbReference type="ARBA" id="ARBA00014628"/>
    </source>
</evidence>
<gene>
    <name evidence="12" type="ORF">CIT26_30430</name>
</gene>
<dbReference type="PROSITE" id="PS00162">
    <property type="entry name" value="ALPHA_CA_1"/>
    <property type="match status" value="1"/>
</dbReference>
<comment type="function">
    <text evidence="2 10">Reversible hydration of carbon dioxide.</text>
</comment>
<feature type="domain" description="Alpha-carbonic anhydrase" evidence="11">
    <location>
        <begin position="29"/>
        <end position="251"/>
    </location>
</feature>
<reference evidence="12 13" key="1">
    <citation type="submission" date="2017-08" db="EMBL/GenBank/DDBJ databases">
        <title>Mesorhizobium wenxinae sp. nov., a novel rhizobial species isolated from root nodules of chickpea (Cicer arietinum L.).</title>
        <authorList>
            <person name="Zhang J."/>
        </authorList>
    </citation>
    <scope>NUCLEOTIDE SEQUENCE [LARGE SCALE GENOMIC DNA]</scope>
    <source>
        <strain evidence="12 13">SDW018</strain>
    </source>
</reference>
<dbReference type="PROSITE" id="PS51144">
    <property type="entry name" value="ALPHA_CA_2"/>
    <property type="match status" value="1"/>
</dbReference>
<comment type="caution">
    <text evidence="12">The sequence shown here is derived from an EMBL/GenBank/DDBJ whole genome shotgun (WGS) entry which is preliminary data.</text>
</comment>
<evidence type="ECO:0000256" key="4">
    <source>
        <dbReference type="ARBA" id="ARBA00012925"/>
    </source>
</evidence>
<dbReference type="Gene3D" id="3.10.200.10">
    <property type="entry name" value="Alpha carbonic anhydrase"/>
    <property type="match status" value="1"/>
</dbReference>
<dbReference type="SMART" id="SM01057">
    <property type="entry name" value="Carb_anhydrase"/>
    <property type="match status" value="1"/>
</dbReference>
<keyword evidence="6 10" id="KW-0479">Metal-binding</keyword>
<dbReference type="RefSeq" id="WP_095496090.1">
    <property type="nucleotide sequence ID" value="NZ_NPKJ01000072.1"/>
</dbReference>
<dbReference type="Proteomes" id="UP000216442">
    <property type="component" value="Unassembled WGS sequence"/>
</dbReference>
<dbReference type="GO" id="GO:0004089">
    <property type="term" value="F:carbonate dehydratase activity"/>
    <property type="evidence" value="ECO:0007669"/>
    <property type="project" value="UniProtKB-UniRule"/>
</dbReference>
<keyword evidence="8 10" id="KW-0456">Lyase</keyword>
<evidence type="ECO:0000256" key="2">
    <source>
        <dbReference type="ARBA" id="ARBA00002904"/>
    </source>
</evidence>
<keyword evidence="7 10" id="KW-0862">Zinc</keyword>
<comment type="cofactor">
    <cofactor evidence="1 10">
        <name>Zn(2+)</name>
        <dbReference type="ChEBI" id="CHEBI:29105"/>
    </cofactor>
</comment>
<dbReference type="PANTHER" id="PTHR18952">
    <property type="entry name" value="CARBONIC ANHYDRASE"/>
    <property type="match status" value="1"/>
</dbReference>
<comment type="similarity">
    <text evidence="3 10">Belongs to the alpha-carbonic anhydrase family.</text>
</comment>
<comment type="catalytic activity">
    <reaction evidence="9 10">
        <text>hydrogencarbonate + H(+) = CO2 + H2O</text>
        <dbReference type="Rhea" id="RHEA:10748"/>
        <dbReference type="ChEBI" id="CHEBI:15377"/>
        <dbReference type="ChEBI" id="CHEBI:15378"/>
        <dbReference type="ChEBI" id="CHEBI:16526"/>
        <dbReference type="ChEBI" id="CHEBI:17544"/>
        <dbReference type="EC" id="4.2.1.1"/>
    </reaction>
</comment>
<dbReference type="EC" id="4.2.1.1" evidence="4 10"/>
<dbReference type="InterPro" id="IPR023561">
    <property type="entry name" value="Carbonic_anhydrase_a-class"/>
</dbReference>
<dbReference type="InterPro" id="IPR041891">
    <property type="entry name" value="Alpha_CA_prokaryot-like"/>
</dbReference>
<evidence type="ECO:0000256" key="7">
    <source>
        <dbReference type="ARBA" id="ARBA00022833"/>
    </source>
</evidence>
<dbReference type="InterPro" id="IPR036398">
    <property type="entry name" value="CA_dom_sf"/>
</dbReference>
<evidence type="ECO:0000313" key="13">
    <source>
        <dbReference type="Proteomes" id="UP000216442"/>
    </source>
</evidence>
<dbReference type="OrthoDB" id="5327615at2"/>
<evidence type="ECO:0000313" key="12">
    <source>
        <dbReference type="EMBL" id="PAQ05428.1"/>
    </source>
</evidence>
<evidence type="ECO:0000256" key="8">
    <source>
        <dbReference type="ARBA" id="ARBA00023239"/>
    </source>
</evidence>
<protein>
    <recommendedName>
        <fullName evidence="5 10">Carbonic anhydrase</fullName>
        <ecNumber evidence="4 10">4.2.1.1</ecNumber>
    </recommendedName>
</protein>
<keyword evidence="13" id="KW-1185">Reference proteome</keyword>
<evidence type="ECO:0000256" key="10">
    <source>
        <dbReference type="RuleBase" id="RU367011"/>
    </source>
</evidence>
<dbReference type="AlphaFoldDB" id="A0A271LDW7"/>
<proteinExistence type="inferred from homology"/>
<dbReference type="CDD" id="cd03124">
    <property type="entry name" value="alpha_CA_prokaryotic_like"/>
    <property type="match status" value="1"/>
</dbReference>
<dbReference type="EMBL" id="NPKJ01000072">
    <property type="protein sequence ID" value="PAQ05428.1"/>
    <property type="molecule type" value="Genomic_DNA"/>
</dbReference>